<organism evidence="9 10">
    <name type="scientific">Streptomyces castrisilvae</name>
    <dbReference type="NCBI Taxonomy" id="3033811"/>
    <lineage>
        <taxon>Bacteria</taxon>
        <taxon>Bacillati</taxon>
        <taxon>Actinomycetota</taxon>
        <taxon>Actinomycetes</taxon>
        <taxon>Kitasatosporales</taxon>
        <taxon>Streptomycetaceae</taxon>
        <taxon>Streptomyces</taxon>
    </lineage>
</organism>
<comment type="catalytic activity">
    <reaction evidence="1">
        <text>ATP + protein L-histidine = ADP + protein N-phospho-L-histidine.</text>
        <dbReference type="EC" id="2.7.13.3"/>
    </reaction>
</comment>
<dbReference type="Gene3D" id="3.30.565.10">
    <property type="entry name" value="Histidine kinase-like ATPase, C-terminal domain"/>
    <property type="match status" value="1"/>
</dbReference>
<evidence type="ECO:0000313" key="10">
    <source>
        <dbReference type="Proteomes" id="UP001239522"/>
    </source>
</evidence>
<evidence type="ECO:0000256" key="6">
    <source>
        <dbReference type="SAM" id="Coils"/>
    </source>
</evidence>
<protein>
    <recommendedName>
        <fullName evidence="2">histidine kinase</fullName>
        <ecNumber evidence="2">2.7.13.3</ecNumber>
    </recommendedName>
</protein>
<name>A0ABY9HQI3_9ACTN</name>
<feature type="compositionally biased region" description="Pro residues" evidence="7">
    <location>
        <begin position="426"/>
        <end position="438"/>
    </location>
</feature>
<evidence type="ECO:0000259" key="8">
    <source>
        <dbReference type="Pfam" id="PF02518"/>
    </source>
</evidence>
<evidence type="ECO:0000256" key="2">
    <source>
        <dbReference type="ARBA" id="ARBA00012438"/>
    </source>
</evidence>
<keyword evidence="9" id="KW-0067">ATP-binding</keyword>
<keyword evidence="5" id="KW-0418">Kinase</keyword>
<sequence length="499" mass="53772">MTELILILLALAAGAGASFHFLRRARAEKRRADESQQQREQLAQQLRAAEQFVAYIAQTVVQAAASEAQTGRPYQLDPAVPPQLAHTQLANGLSALANQVRSAITMTSRLAQNAAEEQLAQVWTETERQVTQARRESVDVARAAVRAFASSTVHRAAKLSSTISAGVRRHVSDEAYATLVEMDHLAQQMLLTASGYGVLAGDKLSRRWPATTLTDVVRTAMGRVEGYQRIQHTDLESFAVRSRAVEAVVHALAVLLDNALRYSPPNARVHVSLEHGANAAFLVVDDAGLRMEDERLTWAREVMSGEQRDDITRLGAYPQTGLRVASVLAHQYGFRVELTAPNLYGGTRAIIVLPQELLTTPGPSRPVPAQTVPAARPAAVPPAPPAPLPSLLPEPEPMTRPMPEPASEPVAEPARARAEEQAPAPESAPAPDPRPGARPPQTTTASGLTVRRRGERPAAARSGPEPVVEPGRPAVAAAWMAGSRRSRDNQNPPRTDEGR</sequence>
<feature type="compositionally biased region" description="Low complexity" evidence="7">
    <location>
        <begin position="367"/>
        <end position="378"/>
    </location>
</feature>
<keyword evidence="6" id="KW-0175">Coiled coil</keyword>
<dbReference type="EMBL" id="CP120997">
    <property type="protein sequence ID" value="WLQ36818.1"/>
    <property type="molecule type" value="Genomic_DNA"/>
</dbReference>
<evidence type="ECO:0000313" key="9">
    <source>
        <dbReference type="EMBL" id="WLQ36818.1"/>
    </source>
</evidence>
<dbReference type="PANTHER" id="PTHR45436:SF5">
    <property type="entry name" value="SENSOR HISTIDINE KINASE TRCS"/>
    <property type="match status" value="1"/>
</dbReference>
<keyword evidence="9" id="KW-0547">Nucleotide-binding</keyword>
<feature type="compositionally biased region" description="Pro residues" evidence="7">
    <location>
        <begin position="379"/>
        <end position="406"/>
    </location>
</feature>
<dbReference type="Pfam" id="PF02518">
    <property type="entry name" value="HATPase_c"/>
    <property type="match status" value="1"/>
</dbReference>
<dbReference type="GO" id="GO:0005524">
    <property type="term" value="F:ATP binding"/>
    <property type="evidence" value="ECO:0007669"/>
    <property type="project" value="UniProtKB-KW"/>
</dbReference>
<accession>A0ABY9HQI3</accession>
<evidence type="ECO:0000256" key="3">
    <source>
        <dbReference type="ARBA" id="ARBA00022553"/>
    </source>
</evidence>
<keyword evidence="4" id="KW-0808">Transferase</keyword>
<dbReference type="RefSeq" id="WP_306058467.1">
    <property type="nucleotide sequence ID" value="NZ_CP120997.1"/>
</dbReference>
<dbReference type="EC" id="2.7.13.3" evidence="2"/>
<feature type="domain" description="Histidine kinase/HSP90-like ATPase" evidence="8">
    <location>
        <begin position="247"/>
        <end position="356"/>
    </location>
</feature>
<dbReference type="InterPro" id="IPR003594">
    <property type="entry name" value="HATPase_dom"/>
</dbReference>
<dbReference type="InterPro" id="IPR050428">
    <property type="entry name" value="TCS_sensor_his_kinase"/>
</dbReference>
<dbReference type="Proteomes" id="UP001239522">
    <property type="component" value="Chromosome"/>
</dbReference>
<dbReference type="PANTHER" id="PTHR45436">
    <property type="entry name" value="SENSOR HISTIDINE KINASE YKOH"/>
    <property type="match status" value="1"/>
</dbReference>
<gene>
    <name evidence="9" type="ORF">P8A18_26810</name>
</gene>
<reference evidence="9 10" key="1">
    <citation type="submission" date="2023-03" db="EMBL/GenBank/DDBJ databases">
        <title>Isolation and description of six Streptomyces strains from soil environments, able to metabolize different microbial glucans.</title>
        <authorList>
            <person name="Widen T."/>
            <person name="Larsbrink J."/>
        </authorList>
    </citation>
    <scope>NUCLEOTIDE SEQUENCE [LARGE SCALE GENOMIC DNA]</scope>
    <source>
        <strain evidence="9 10">Mut1</strain>
    </source>
</reference>
<evidence type="ECO:0000256" key="5">
    <source>
        <dbReference type="ARBA" id="ARBA00022777"/>
    </source>
</evidence>
<evidence type="ECO:0000256" key="1">
    <source>
        <dbReference type="ARBA" id="ARBA00000085"/>
    </source>
</evidence>
<dbReference type="SUPFAM" id="SSF55874">
    <property type="entry name" value="ATPase domain of HSP90 chaperone/DNA topoisomerase II/histidine kinase"/>
    <property type="match status" value="1"/>
</dbReference>
<feature type="region of interest" description="Disordered" evidence="7">
    <location>
        <begin position="362"/>
        <end position="499"/>
    </location>
</feature>
<keyword evidence="3" id="KW-0597">Phosphoprotein</keyword>
<proteinExistence type="predicted"/>
<evidence type="ECO:0000256" key="7">
    <source>
        <dbReference type="SAM" id="MobiDB-lite"/>
    </source>
</evidence>
<evidence type="ECO:0000256" key="4">
    <source>
        <dbReference type="ARBA" id="ARBA00022679"/>
    </source>
</evidence>
<keyword evidence="10" id="KW-1185">Reference proteome</keyword>
<feature type="coiled-coil region" evidence="6">
    <location>
        <begin position="25"/>
        <end position="52"/>
    </location>
</feature>
<dbReference type="InterPro" id="IPR036890">
    <property type="entry name" value="HATPase_C_sf"/>
</dbReference>